<organism evidence="1 2">
    <name type="scientific">Mikania micrantha</name>
    <name type="common">bitter vine</name>
    <dbReference type="NCBI Taxonomy" id="192012"/>
    <lineage>
        <taxon>Eukaryota</taxon>
        <taxon>Viridiplantae</taxon>
        <taxon>Streptophyta</taxon>
        <taxon>Embryophyta</taxon>
        <taxon>Tracheophyta</taxon>
        <taxon>Spermatophyta</taxon>
        <taxon>Magnoliopsida</taxon>
        <taxon>eudicotyledons</taxon>
        <taxon>Gunneridae</taxon>
        <taxon>Pentapetalae</taxon>
        <taxon>asterids</taxon>
        <taxon>campanulids</taxon>
        <taxon>Asterales</taxon>
        <taxon>Asteraceae</taxon>
        <taxon>Asteroideae</taxon>
        <taxon>Heliantheae alliance</taxon>
        <taxon>Eupatorieae</taxon>
        <taxon>Mikania</taxon>
    </lineage>
</organism>
<dbReference type="EMBL" id="SZYD01000001">
    <property type="protein sequence ID" value="KAD7478925.1"/>
    <property type="molecule type" value="Genomic_DNA"/>
</dbReference>
<gene>
    <name evidence="1" type="ORF">E3N88_02061</name>
</gene>
<sequence>MDEDIINPNYHACTYTWATYHRLQKLKLRYDERVKVLFEMDSTHQHHPYSLESLDLIGLFEMSHVWKFNNWNKSLIPQHQPALQLQLPFQNLTTILIQHCHKLKDDAADANEEENVASSTSSHQISTTSFLFPQLNGLRLAFLPCLRSFDDAGDTIHHQSQLSSATPRPTYKWLWKDRGNCEGTRRK</sequence>
<dbReference type="AlphaFoldDB" id="A0A5N6Q2T5"/>
<protein>
    <submittedName>
        <fullName evidence="1">Uncharacterized protein</fullName>
    </submittedName>
</protein>
<evidence type="ECO:0000313" key="2">
    <source>
        <dbReference type="Proteomes" id="UP000326396"/>
    </source>
</evidence>
<dbReference type="Proteomes" id="UP000326396">
    <property type="component" value="Linkage Group LG1"/>
</dbReference>
<comment type="caution">
    <text evidence="1">The sequence shown here is derived from an EMBL/GenBank/DDBJ whole genome shotgun (WGS) entry which is preliminary data.</text>
</comment>
<keyword evidence="2" id="KW-1185">Reference proteome</keyword>
<proteinExistence type="predicted"/>
<name>A0A5N6Q2T5_9ASTR</name>
<evidence type="ECO:0000313" key="1">
    <source>
        <dbReference type="EMBL" id="KAD7478925.1"/>
    </source>
</evidence>
<accession>A0A5N6Q2T5</accession>
<reference evidence="1 2" key="1">
    <citation type="submission" date="2019-05" db="EMBL/GenBank/DDBJ databases">
        <title>Mikania micrantha, genome provides insights into the molecular mechanism of rapid growth.</title>
        <authorList>
            <person name="Liu B."/>
        </authorList>
    </citation>
    <scope>NUCLEOTIDE SEQUENCE [LARGE SCALE GENOMIC DNA]</scope>
    <source>
        <strain evidence="1">NLD-2019</strain>
        <tissue evidence="1">Leaf</tissue>
    </source>
</reference>